<evidence type="ECO:0000313" key="2">
    <source>
        <dbReference type="Proteomes" id="UP001221757"/>
    </source>
</evidence>
<proteinExistence type="predicted"/>
<protein>
    <submittedName>
        <fullName evidence="1">Uncharacterized protein</fullName>
    </submittedName>
</protein>
<name>A0AAD7DH07_MYCRO</name>
<gene>
    <name evidence="1" type="ORF">B0H17DRAFT_1201285</name>
</gene>
<organism evidence="1 2">
    <name type="scientific">Mycena rosella</name>
    <name type="common">Pink bonnet</name>
    <name type="synonym">Agaricus rosellus</name>
    <dbReference type="NCBI Taxonomy" id="1033263"/>
    <lineage>
        <taxon>Eukaryota</taxon>
        <taxon>Fungi</taxon>
        <taxon>Dikarya</taxon>
        <taxon>Basidiomycota</taxon>
        <taxon>Agaricomycotina</taxon>
        <taxon>Agaricomycetes</taxon>
        <taxon>Agaricomycetidae</taxon>
        <taxon>Agaricales</taxon>
        <taxon>Marasmiineae</taxon>
        <taxon>Mycenaceae</taxon>
        <taxon>Mycena</taxon>
    </lineage>
</organism>
<sequence length="172" mass="19669">MTLLILNSHPINEAALRQIASKIIKAIPFTHITHLELRLGTHPTPISWRTVMKGLPSLRMVYIQSTTGAVNFPNALIEVEATDPARRTYPRIRGNPLEVLEIDERHYCLENHKTAVEALFPFVGEKMVRMGEVYDPVKRKEERAKRLRLRAAAMGVKLPQDAYEEIKIHQIT</sequence>
<comment type="caution">
    <text evidence="1">The sequence shown here is derived from an EMBL/GenBank/DDBJ whole genome shotgun (WGS) entry which is preliminary data.</text>
</comment>
<keyword evidence="2" id="KW-1185">Reference proteome</keyword>
<dbReference type="AlphaFoldDB" id="A0AAD7DH07"/>
<dbReference type="EMBL" id="JARKIE010000060">
    <property type="protein sequence ID" value="KAJ7691186.1"/>
    <property type="molecule type" value="Genomic_DNA"/>
</dbReference>
<reference evidence="1" key="1">
    <citation type="submission" date="2023-03" db="EMBL/GenBank/DDBJ databases">
        <title>Massive genome expansion in bonnet fungi (Mycena s.s.) driven by repeated elements and novel gene families across ecological guilds.</title>
        <authorList>
            <consortium name="Lawrence Berkeley National Laboratory"/>
            <person name="Harder C.B."/>
            <person name="Miyauchi S."/>
            <person name="Viragh M."/>
            <person name="Kuo A."/>
            <person name="Thoen E."/>
            <person name="Andreopoulos B."/>
            <person name="Lu D."/>
            <person name="Skrede I."/>
            <person name="Drula E."/>
            <person name="Henrissat B."/>
            <person name="Morin E."/>
            <person name="Kohler A."/>
            <person name="Barry K."/>
            <person name="LaButti K."/>
            <person name="Morin E."/>
            <person name="Salamov A."/>
            <person name="Lipzen A."/>
            <person name="Mereny Z."/>
            <person name="Hegedus B."/>
            <person name="Baldrian P."/>
            <person name="Stursova M."/>
            <person name="Weitz H."/>
            <person name="Taylor A."/>
            <person name="Grigoriev I.V."/>
            <person name="Nagy L.G."/>
            <person name="Martin F."/>
            <person name="Kauserud H."/>
        </authorList>
    </citation>
    <scope>NUCLEOTIDE SEQUENCE</scope>
    <source>
        <strain evidence="1">CBHHK067</strain>
    </source>
</reference>
<evidence type="ECO:0000313" key="1">
    <source>
        <dbReference type="EMBL" id="KAJ7691186.1"/>
    </source>
</evidence>
<dbReference type="Proteomes" id="UP001221757">
    <property type="component" value="Unassembled WGS sequence"/>
</dbReference>
<accession>A0AAD7DH07</accession>